<dbReference type="Proteomes" id="UP000032141">
    <property type="component" value="Chromosome C5"/>
</dbReference>
<keyword evidence="3" id="KW-1185">Reference proteome</keyword>
<sequence>MGGVEGFLDVIAATNPEWESMLRNMRQQHPIQGESSDVHNEADVTRRSDEFYRAMNDPYINTVFGSNSQPDDNYFIWKRHFLQFLLSKSKTDFVNGTFVIPEPSSPLYEPWKVCNARVKCWMMSCVSENLKDYVRFTDTAHKAWEDLRMMFVPSVALRIRQLRQRIDLMRQDGDSVARYFGKLKSVWMELSEYDTTLQLSERDIEVREKETLYAFLMGMNKDLSFVRTQITAMCPPPSLDQTYALAIQAESLMNSTR</sequence>
<reference evidence="2" key="2">
    <citation type="submission" date="2015-03" db="UniProtKB">
        <authorList>
            <consortium name="EnsemblPlants"/>
        </authorList>
    </citation>
    <scope>IDENTIFICATION</scope>
</reference>
<accession>A0A0D3CC12</accession>
<dbReference type="EnsemblPlants" id="Bo5g034180.1">
    <property type="protein sequence ID" value="Bo5g034180.1"/>
    <property type="gene ID" value="Bo5g034180"/>
</dbReference>
<organism evidence="2 3">
    <name type="scientific">Brassica oleracea var. oleracea</name>
    <dbReference type="NCBI Taxonomy" id="109376"/>
    <lineage>
        <taxon>Eukaryota</taxon>
        <taxon>Viridiplantae</taxon>
        <taxon>Streptophyta</taxon>
        <taxon>Embryophyta</taxon>
        <taxon>Tracheophyta</taxon>
        <taxon>Spermatophyta</taxon>
        <taxon>Magnoliopsida</taxon>
        <taxon>eudicotyledons</taxon>
        <taxon>Gunneridae</taxon>
        <taxon>Pentapetalae</taxon>
        <taxon>rosids</taxon>
        <taxon>malvids</taxon>
        <taxon>Brassicales</taxon>
        <taxon>Brassicaceae</taxon>
        <taxon>Brassiceae</taxon>
        <taxon>Brassica</taxon>
    </lineage>
</organism>
<reference evidence="2 3" key="1">
    <citation type="journal article" date="2014" name="Genome Biol.">
        <title>Transcriptome and methylome profiling reveals relics of genome dominance in the mesopolyploid Brassica oleracea.</title>
        <authorList>
            <person name="Parkin I.A."/>
            <person name="Koh C."/>
            <person name="Tang H."/>
            <person name="Robinson S.J."/>
            <person name="Kagale S."/>
            <person name="Clarke W.E."/>
            <person name="Town C.D."/>
            <person name="Nixon J."/>
            <person name="Krishnakumar V."/>
            <person name="Bidwell S.L."/>
            <person name="Denoeud F."/>
            <person name="Belcram H."/>
            <person name="Links M.G."/>
            <person name="Just J."/>
            <person name="Clarke C."/>
            <person name="Bender T."/>
            <person name="Huebert T."/>
            <person name="Mason A.S."/>
            <person name="Pires J.C."/>
            <person name="Barker G."/>
            <person name="Moore J."/>
            <person name="Walley P.G."/>
            <person name="Manoli S."/>
            <person name="Batley J."/>
            <person name="Edwards D."/>
            <person name="Nelson M.N."/>
            <person name="Wang X."/>
            <person name="Paterson A.H."/>
            <person name="King G."/>
            <person name="Bancroft I."/>
            <person name="Chalhoub B."/>
            <person name="Sharpe A.G."/>
        </authorList>
    </citation>
    <scope>NUCLEOTIDE SEQUENCE</scope>
    <source>
        <strain evidence="2 3">cv. TO1000</strain>
    </source>
</reference>
<dbReference type="Gramene" id="Bo5g034180.1">
    <property type="protein sequence ID" value="Bo5g034180.1"/>
    <property type="gene ID" value="Bo5g034180"/>
</dbReference>
<dbReference type="PANTHER" id="PTHR37610:SF100">
    <property type="entry name" value="COPIA-LIKE POLYPROTEIN_RETROTRANSPOSON"/>
    <property type="match status" value="1"/>
</dbReference>
<dbReference type="eggNOG" id="KOG0017">
    <property type="taxonomic scope" value="Eukaryota"/>
</dbReference>
<proteinExistence type="predicted"/>
<protein>
    <recommendedName>
        <fullName evidence="1">Retrotransposon Copia-like N-terminal domain-containing protein</fullName>
    </recommendedName>
</protein>
<dbReference type="PANTHER" id="PTHR37610">
    <property type="entry name" value="CCHC-TYPE DOMAIN-CONTAINING PROTEIN"/>
    <property type="match status" value="1"/>
</dbReference>
<evidence type="ECO:0000313" key="2">
    <source>
        <dbReference type="EnsemblPlants" id="Bo5g034180.1"/>
    </source>
</evidence>
<dbReference type="AlphaFoldDB" id="A0A0D3CC12"/>
<feature type="domain" description="Retrotransposon Copia-like N-terminal" evidence="1">
    <location>
        <begin position="72"/>
        <end position="101"/>
    </location>
</feature>
<dbReference type="Pfam" id="PF14244">
    <property type="entry name" value="Retrotran_gag_3"/>
    <property type="match status" value="1"/>
</dbReference>
<dbReference type="InterPro" id="IPR029472">
    <property type="entry name" value="Copia-like_N"/>
</dbReference>
<dbReference type="HOGENOM" id="CLU_071438_0_1_1"/>
<dbReference type="OMA" id="KAYALMI"/>
<evidence type="ECO:0000259" key="1">
    <source>
        <dbReference type="Pfam" id="PF14244"/>
    </source>
</evidence>
<name>A0A0D3CC12_BRAOL</name>
<evidence type="ECO:0000313" key="3">
    <source>
        <dbReference type="Proteomes" id="UP000032141"/>
    </source>
</evidence>